<gene>
    <name evidence="1" type="ORF">IAB26_14995</name>
</gene>
<proteinExistence type="predicted"/>
<dbReference type="InterPro" id="IPR037012">
    <property type="entry name" value="NanQ/TabA/YiaL_sf"/>
</dbReference>
<dbReference type="Proteomes" id="UP000886886">
    <property type="component" value="Unassembled WGS sequence"/>
</dbReference>
<comment type="caution">
    <text evidence="1">The sequence shown here is derived from an EMBL/GenBank/DDBJ whole genome shotgun (WGS) entry which is preliminary data.</text>
</comment>
<organism evidence="1 2">
    <name type="scientific">Candidatus Limivivens merdigallinarum</name>
    <dbReference type="NCBI Taxonomy" id="2840859"/>
    <lineage>
        <taxon>Bacteria</taxon>
        <taxon>Bacillati</taxon>
        <taxon>Bacillota</taxon>
        <taxon>Clostridia</taxon>
        <taxon>Lachnospirales</taxon>
        <taxon>Lachnospiraceae</taxon>
        <taxon>Lachnospiraceae incertae sedis</taxon>
        <taxon>Candidatus Limivivens</taxon>
    </lineage>
</organism>
<reference evidence="1" key="2">
    <citation type="journal article" date="2021" name="PeerJ">
        <title>Extensive microbial diversity within the chicken gut microbiome revealed by metagenomics and culture.</title>
        <authorList>
            <person name="Gilroy R."/>
            <person name="Ravi A."/>
            <person name="Getino M."/>
            <person name="Pursley I."/>
            <person name="Horton D.L."/>
            <person name="Alikhan N.F."/>
            <person name="Baker D."/>
            <person name="Gharbi K."/>
            <person name="Hall N."/>
            <person name="Watson M."/>
            <person name="Adriaenssens E.M."/>
            <person name="Foster-Nyarko E."/>
            <person name="Jarju S."/>
            <person name="Secka A."/>
            <person name="Antonio M."/>
            <person name="Oren A."/>
            <person name="Chaudhuri R.R."/>
            <person name="La Ragione R."/>
            <person name="Hildebrand F."/>
            <person name="Pallen M.J."/>
        </authorList>
    </citation>
    <scope>NUCLEOTIDE SEQUENCE</scope>
    <source>
        <strain evidence="1">ChiSjej3B21-11622</strain>
    </source>
</reference>
<dbReference type="Gene3D" id="2.60.120.370">
    <property type="entry name" value="YhcH/YjgK/YiaL"/>
    <property type="match status" value="1"/>
</dbReference>
<dbReference type="GO" id="GO:0005829">
    <property type="term" value="C:cytosol"/>
    <property type="evidence" value="ECO:0007669"/>
    <property type="project" value="TreeGrafter"/>
</dbReference>
<reference evidence="1" key="1">
    <citation type="submission" date="2020-10" db="EMBL/GenBank/DDBJ databases">
        <authorList>
            <person name="Gilroy R."/>
        </authorList>
    </citation>
    <scope>NUCLEOTIDE SEQUENCE</scope>
    <source>
        <strain evidence="1">ChiSjej3B21-11622</strain>
    </source>
</reference>
<accession>A0A9D0ZXX6</accession>
<evidence type="ECO:0000313" key="2">
    <source>
        <dbReference type="Proteomes" id="UP000886886"/>
    </source>
</evidence>
<dbReference type="PANTHER" id="PTHR34986:SF1">
    <property type="entry name" value="PROTEIN YIAL"/>
    <property type="match status" value="1"/>
</dbReference>
<protein>
    <submittedName>
        <fullName evidence="1">YhcH/YjgK/YiaL family protein</fullName>
    </submittedName>
</protein>
<dbReference type="NCBIfam" id="TIGR00022">
    <property type="entry name" value="YhcH/YjgK/YiaL family protein"/>
    <property type="match status" value="1"/>
</dbReference>
<dbReference type="Pfam" id="PF04074">
    <property type="entry name" value="DUF386"/>
    <property type="match status" value="1"/>
</dbReference>
<name>A0A9D0ZXX6_9FIRM</name>
<dbReference type="EMBL" id="DVFT01000222">
    <property type="protein sequence ID" value="HIQ97854.1"/>
    <property type="molecule type" value="Genomic_DNA"/>
</dbReference>
<dbReference type="InterPro" id="IPR004375">
    <property type="entry name" value="NanQ/TabA/YiaL"/>
</dbReference>
<dbReference type="PANTHER" id="PTHR34986">
    <property type="entry name" value="EVOLVED BETA-GALACTOSIDASE SUBUNIT BETA"/>
    <property type="match status" value="1"/>
</dbReference>
<sequence>MIIDKTENAWRYQALLPQMAEILEFAKDAAKREAGTYPFPWGRIMIQEGNTRHLCEADFEAHDKYLDIQWMLSGSELVEWANVGELTETIPYDSQGDIRFLKGKGSVLEVPAGVFYLVYPEDAHKPCCHRIRQGSYKKMVVKIRVA</sequence>
<dbReference type="AlphaFoldDB" id="A0A9D0ZXX6"/>
<dbReference type="SUPFAM" id="SSF51197">
    <property type="entry name" value="Clavaminate synthase-like"/>
    <property type="match status" value="1"/>
</dbReference>
<evidence type="ECO:0000313" key="1">
    <source>
        <dbReference type="EMBL" id="HIQ97854.1"/>
    </source>
</evidence>